<organism evidence="5">
    <name type="scientific">Capitella teleta</name>
    <name type="common">Polychaete worm</name>
    <dbReference type="NCBI Taxonomy" id="283909"/>
    <lineage>
        <taxon>Eukaryota</taxon>
        <taxon>Metazoa</taxon>
        <taxon>Spiralia</taxon>
        <taxon>Lophotrochozoa</taxon>
        <taxon>Annelida</taxon>
        <taxon>Polychaeta</taxon>
        <taxon>Sedentaria</taxon>
        <taxon>Scolecida</taxon>
        <taxon>Capitellidae</taxon>
        <taxon>Capitella</taxon>
    </lineage>
</organism>
<reference evidence="6" key="3">
    <citation type="submission" date="2015-06" db="UniProtKB">
        <authorList>
            <consortium name="EnsemblMetazoa"/>
        </authorList>
    </citation>
    <scope>IDENTIFICATION</scope>
</reference>
<dbReference type="EMBL" id="KB297448">
    <property type="protein sequence ID" value="ELU10523.1"/>
    <property type="molecule type" value="Genomic_DNA"/>
</dbReference>
<reference evidence="7" key="1">
    <citation type="submission" date="2012-12" db="EMBL/GenBank/DDBJ databases">
        <authorList>
            <person name="Hellsten U."/>
            <person name="Grimwood J."/>
            <person name="Chapman J.A."/>
            <person name="Shapiro H."/>
            <person name="Aerts A."/>
            <person name="Otillar R.P."/>
            <person name="Terry A.Y."/>
            <person name="Boore J.L."/>
            <person name="Simakov O."/>
            <person name="Marletaz F."/>
            <person name="Cho S.-J."/>
            <person name="Edsinger-Gonzales E."/>
            <person name="Havlak P."/>
            <person name="Kuo D.-H."/>
            <person name="Larsson T."/>
            <person name="Lv J."/>
            <person name="Arendt D."/>
            <person name="Savage R."/>
            <person name="Osoegawa K."/>
            <person name="de Jong P."/>
            <person name="Lindberg D.R."/>
            <person name="Seaver E.C."/>
            <person name="Weisblat D.A."/>
            <person name="Putnam N.H."/>
            <person name="Grigoriev I.V."/>
            <person name="Rokhsar D.S."/>
        </authorList>
    </citation>
    <scope>NUCLEOTIDE SEQUENCE</scope>
    <source>
        <strain evidence="7">I ESC-2004</strain>
    </source>
</reference>
<dbReference type="PANTHER" id="PTHR34524">
    <property type="entry name" value="CALCYPHOSIN"/>
    <property type="match status" value="1"/>
</dbReference>
<dbReference type="STRING" id="283909.R7UV59"/>
<feature type="domain" description="EF-hand" evidence="4">
    <location>
        <begin position="95"/>
        <end position="130"/>
    </location>
</feature>
<protein>
    <recommendedName>
        <fullName evidence="4">EF-hand domain-containing protein</fullName>
    </recommendedName>
</protein>
<dbReference type="SUPFAM" id="SSF47473">
    <property type="entry name" value="EF-hand"/>
    <property type="match status" value="1"/>
</dbReference>
<dbReference type="PANTHER" id="PTHR34524:SF6">
    <property type="entry name" value="CALCYPHOSINE LIKE"/>
    <property type="match status" value="1"/>
</dbReference>
<evidence type="ECO:0000256" key="3">
    <source>
        <dbReference type="ARBA" id="ARBA00022837"/>
    </source>
</evidence>
<keyword evidence="3" id="KW-0106">Calcium</keyword>
<dbReference type="HOGENOM" id="CLU_036726_1_0_1"/>
<name>R7UV59_CAPTE</name>
<dbReference type="InterPro" id="IPR051581">
    <property type="entry name" value="Ca-bind"/>
</dbReference>
<keyword evidence="1" id="KW-0479">Metal-binding</keyword>
<accession>R7UV59</accession>
<dbReference type="PROSITE" id="PS50222">
    <property type="entry name" value="EF_HAND_2"/>
    <property type="match status" value="3"/>
</dbReference>
<evidence type="ECO:0000313" key="6">
    <source>
        <dbReference type="EnsemblMetazoa" id="CapteP175073"/>
    </source>
</evidence>
<dbReference type="InterPro" id="IPR002048">
    <property type="entry name" value="EF_hand_dom"/>
</dbReference>
<dbReference type="EnsemblMetazoa" id="CapteT175073">
    <property type="protein sequence ID" value="CapteP175073"/>
    <property type="gene ID" value="CapteG175073"/>
</dbReference>
<evidence type="ECO:0000256" key="1">
    <source>
        <dbReference type="ARBA" id="ARBA00022723"/>
    </source>
</evidence>
<dbReference type="Proteomes" id="UP000014760">
    <property type="component" value="Unassembled WGS sequence"/>
</dbReference>
<keyword evidence="7" id="KW-1185">Reference proteome</keyword>
<evidence type="ECO:0000313" key="5">
    <source>
        <dbReference type="EMBL" id="ELU10523.1"/>
    </source>
</evidence>
<dbReference type="GO" id="GO:0005509">
    <property type="term" value="F:calcium ion binding"/>
    <property type="evidence" value="ECO:0007669"/>
    <property type="project" value="InterPro"/>
</dbReference>
<dbReference type="SMART" id="SM00054">
    <property type="entry name" value="EFh"/>
    <property type="match status" value="3"/>
</dbReference>
<dbReference type="AlphaFoldDB" id="R7UV59"/>
<gene>
    <name evidence="5" type="ORF">CAPTEDRAFT_175073</name>
</gene>
<evidence type="ECO:0000256" key="2">
    <source>
        <dbReference type="ARBA" id="ARBA00022737"/>
    </source>
</evidence>
<dbReference type="EMBL" id="AMQN01006042">
    <property type="status" value="NOT_ANNOTATED_CDS"/>
    <property type="molecule type" value="Genomic_DNA"/>
</dbReference>
<dbReference type="OrthoDB" id="444540at2759"/>
<feature type="domain" description="EF-hand" evidence="4">
    <location>
        <begin position="23"/>
        <end position="58"/>
    </location>
</feature>
<reference evidence="5 7" key="2">
    <citation type="journal article" date="2013" name="Nature">
        <title>Insights into bilaterian evolution from three spiralian genomes.</title>
        <authorList>
            <person name="Simakov O."/>
            <person name="Marletaz F."/>
            <person name="Cho S.J."/>
            <person name="Edsinger-Gonzales E."/>
            <person name="Havlak P."/>
            <person name="Hellsten U."/>
            <person name="Kuo D.H."/>
            <person name="Larsson T."/>
            <person name="Lv J."/>
            <person name="Arendt D."/>
            <person name="Savage R."/>
            <person name="Osoegawa K."/>
            <person name="de Jong P."/>
            <person name="Grimwood J."/>
            <person name="Chapman J.A."/>
            <person name="Shapiro H."/>
            <person name="Aerts A."/>
            <person name="Otillar R.P."/>
            <person name="Terry A.Y."/>
            <person name="Boore J.L."/>
            <person name="Grigoriev I.V."/>
            <person name="Lindberg D.R."/>
            <person name="Seaver E.C."/>
            <person name="Weisblat D.A."/>
            <person name="Putnam N.H."/>
            <person name="Rokhsar D.S."/>
        </authorList>
    </citation>
    <scope>NUCLEOTIDE SEQUENCE</scope>
    <source>
        <strain evidence="5 7">I ESC-2004</strain>
    </source>
</reference>
<dbReference type="InterPro" id="IPR018247">
    <property type="entry name" value="EF_Hand_1_Ca_BS"/>
</dbReference>
<keyword evidence="2" id="KW-0677">Repeat</keyword>
<feature type="domain" description="EF-hand" evidence="4">
    <location>
        <begin position="59"/>
        <end position="94"/>
    </location>
</feature>
<dbReference type="OMA" id="CEFMNEL"/>
<evidence type="ECO:0000313" key="7">
    <source>
        <dbReference type="Proteomes" id="UP000014760"/>
    </source>
</evidence>
<dbReference type="Gene3D" id="1.10.238.10">
    <property type="entry name" value="EF-hand"/>
    <property type="match status" value="2"/>
</dbReference>
<dbReference type="Pfam" id="PF13499">
    <property type="entry name" value="EF-hand_7"/>
    <property type="match status" value="1"/>
</dbReference>
<proteinExistence type="predicted"/>
<sequence length="203" mass="23470">MGTSTYGEVIDSIRQQCMRRGLNGIKGLAVLFRGMDKDYSKTLSFQELKLGMKAYQIAINDDQIKTVFKHLDKDRNDSVDFREFLVALSPPMNLTRVSVINEAFDKLDQNKDGVLKVEDIAVAYKSHAEQHPNYKSGKWTLQETLEQFLKSFENPEEQDGQVTREEFINYYACVSVTIEDDCYFDHTMRSTWGLPQKKWSSKD</sequence>
<dbReference type="Pfam" id="PF13833">
    <property type="entry name" value="EF-hand_8"/>
    <property type="match status" value="1"/>
</dbReference>
<dbReference type="PROSITE" id="PS00018">
    <property type="entry name" value="EF_HAND_1"/>
    <property type="match status" value="1"/>
</dbReference>
<evidence type="ECO:0000259" key="4">
    <source>
        <dbReference type="PROSITE" id="PS50222"/>
    </source>
</evidence>
<dbReference type="InterPro" id="IPR011992">
    <property type="entry name" value="EF-hand-dom_pair"/>
</dbReference>